<keyword evidence="1" id="KW-0472">Membrane</keyword>
<feature type="transmembrane region" description="Helical" evidence="1">
    <location>
        <begin position="29"/>
        <end position="51"/>
    </location>
</feature>
<feature type="transmembrane region" description="Helical" evidence="1">
    <location>
        <begin position="6"/>
        <end position="22"/>
    </location>
</feature>
<accession>A0AAE4ZA08</accession>
<proteinExistence type="predicted"/>
<keyword evidence="1" id="KW-1133">Transmembrane helix</keyword>
<dbReference type="EMBL" id="JAACAK010000130">
    <property type="protein sequence ID" value="NIR76535.1"/>
    <property type="molecule type" value="Genomic_DNA"/>
</dbReference>
<name>A0AAE4ZA08_9BACT</name>
<comment type="caution">
    <text evidence="2">The sequence shown here is derived from an EMBL/GenBank/DDBJ whole genome shotgun (WGS) entry which is preliminary data.</text>
</comment>
<gene>
    <name evidence="2" type="ORF">GWO12_15755</name>
</gene>
<dbReference type="InterPro" id="IPR008537">
    <property type="entry name" value="DUF819"/>
</dbReference>
<dbReference type="Proteomes" id="UP000702544">
    <property type="component" value="Unassembled WGS sequence"/>
</dbReference>
<feature type="transmembrane region" description="Helical" evidence="1">
    <location>
        <begin position="163"/>
        <end position="181"/>
    </location>
</feature>
<feature type="transmembrane region" description="Helical" evidence="1">
    <location>
        <begin position="292"/>
        <end position="310"/>
    </location>
</feature>
<feature type="transmembrane region" description="Helical" evidence="1">
    <location>
        <begin position="356"/>
        <end position="377"/>
    </location>
</feature>
<evidence type="ECO:0000256" key="1">
    <source>
        <dbReference type="SAM" id="Phobius"/>
    </source>
</evidence>
<reference evidence="2 3" key="1">
    <citation type="submission" date="2020-01" db="EMBL/GenBank/DDBJ databases">
        <title>Genomes assembled from Gulf of Kutch pelagic sediment metagenomes.</title>
        <authorList>
            <person name="Chandrashekar M."/>
            <person name="Mahajan M.S."/>
            <person name="Dave K.J."/>
            <person name="Vatsa P."/>
            <person name="Nathani N.M."/>
        </authorList>
    </citation>
    <scope>NUCLEOTIDE SEQUENCE [LARGE SCALE GENOMIC DNA]</scope>
    <source>
        <strain evidence="2">KS3-K002</strain>
    </source>
</reference>
<evidence type="ECO:0000313" key="3">
    <source>
        <dbReference type="Proteomes" id="UP000702544"/>
    </source>
</evidence>
<sequence>MFRDPLTIAALIAAITALAFWLDRRFTFFARLGASMLVIIFGAVLSNTGIVPHDSPVYGGIEGPVTSLAIIYLLLGVRLGDLGKAGPLMLALFVVAAIGTALGAIVGALVFGDAIGTLTWKLAGTFTGTYTGGSLNFAAVGRGLELPASTFGAAAAADNVTTAIWMGVTLLAPVSLLRPGAAGLATAGDDVEGRDTAPHPFWGAVPVSLADLVGLAAIGFAVLVAAAWLGRTVGLVPEILWLTTIALALAQLPAVRRIQGATQLGNLGLHLFFAVIGIRSLLRAMVAAGPAVFLYTLVVVAIHGIFLFLVGRALRASMPAMAVASQAAIGGPSTAMAVAAARGWPGLTLPGVAVGLLGYALGNYAGFGIAYLVRALLGG</sequence>
<organism evidence="2 3">
    <name type="scientific">Candidatus Kutchimonas denitrificans</name>
    <dbReference type="NCBI Taxonomy" id="3056748"/>
    <lineage>
        <taxon>Bacteria</taxon>
        <taxon>Pseudomonadati</taxon>
        <taxon>Gemmatimonadota</taxon>
        <taxon>Gemmatimonadia</taxon>
        <taxon>Candidatus Palauibacterales</taxon>
        <taxon>Candidatus Palauibacteraceae</taxon>
        <taxon>Candidatus Kutchimonas</taxon>
    </lineage>
</organism>
<protein>
    <submittedName>
        <fullName evidence="2">DUF819 family protein</fullName>
    </submittedName>
</protein>
<dbReference type="AlphaFoldDB" id="A0AAE4ZA08"/>
<feature type="transmembrane region" description="Helical" evidence="1">
    <location>
        <begin position="201"/>
        <end position="229"/>
    </location>
</feature>
<evidence type="ECO:0000313" key="2">
    <source>
        <dbReference type="EMBL" id="NIR76535.1"/>
    </source>
</evidence>
<dbReference type="PANTHER" id="PTHR34289:SF8">
    <property type="entry name" value="DUF819 DOMAIN-CONTAINING PROTEIN"/>
    <property type="match status" value="1"/>
</dbReference>
<dbReference type="Pfam" id="PF05684">
    <property type="entry name" value="DUF819"/>
    <property type="match status" value="1"/>
</dbReference>
<feature type="transmembrane region" description="Helical" evidence="1">
    <location>
        <begin position="235"/>
        <end position="255"/>
    </location>
</feature>
<feature type="transmembrane region" description="Helical" evidence="1">
    <location>
        <begin position="89"/>
        <end position="111"/>
    </location>
</feature>
<feature type="transmembrane region" description="Helical" evidence="1">
    <location>
        <begin position="57"/>
        <end position="77"/>
    </location>
</feature>
<dbReference type="PANTHER" id="PTHR34289">
    <property type="entry name" value="PROTEIN, PUTATIVE (DUF819)-RELATED"/>
    <property type="match status" value="1"/>
</dbReference>
<keyword evidence="1" id="KW-0812">Transmembrane</keyword>
<feature type="transmembrane region" description="Helical" evidence="1">
    <location>
        <begin position="267"/>
        <end position="286"/>
    </location>
</feature>